<name>A0A6C0BJZ4_9ZZZZ</name>
<sequence length="79" mass="9316">MSVHPTIIQNIMPTVQRYIGNTPRTIFFGGGLAYAVERNQWDQIPFVLLSPFAYASYHIFINQKEVMNWCKYTVKEFRK</sequence>
<dbReference type="AlphaFoldDB" id="A0A6C0BJZ4"/>
<accession>A0A6C0BJZ4</accession>
<reference evidence="1" key="1">
    <citation type="journal article" date="2020" name="Nature">
        <title>Giant virus diversity and host interactions through global metagenomics.</title>
        <authorList>
            <person name="Schulz F."/>
            <person name="Roux S."/>
            <person name="Paez-Espino D."/>
            <person name="Jungbluth S."/>
            <person name="Walsh D.A."/>
            <person name="Denef V.J."/>
            <person name="McMahon K.D."/>
            <person name="Konstantinidis K.T."/>
            <person name="Eloe-Fadrosh E.A."/>
            <person name="Kyrpides N.C."/>
            <person name="Woyke T."/>
        </authorList>
    </citation>
    <scope>NUCLEOTIDE SEQUENCE</scope>
    <source>
        <strain evidence="1">GVMAG-M-3300013006-15</strain>
    </source>
</reference>
<proteinExistence type="predicted"/>
<protein>
    <submittedName>
        <fullName evidence="1">Uncharacterized protein</fullName>
    </submittedName>
</protein>
<organism evidence="1">
    <name type="scientific">viral metagenome</name>
    <dbReference type="NCBI Taxonomy" id="1070528"/>
    <lineage>
        <taxon>unclassified sequences</taxon>
        <taxon>metagenomes</taxon>
        <taxon>organismal metagenomes</taxon>
    </lineage>
</organism>
<dbReference type="EMBL" id="MN739162">
    <property type="protein sequence ID" value="QHS91653.1"/>
    <property type="molecule type" value="Genomic_DNA"/>
</dbReference>
<evidence type="ECO:0000313" key="1">
    <source>
        <dbReference type="EMBL" id="QHS91653.1"/>
    </source>
</evidence>